<gene>
    <name evidence="1" type="ORF">R0H03_10420</name>
</gene>
<dbReference type="AlphaFoldDB" id="A0AAW8YPK0"/>
<name>A0AAW8YPK0_PEDAC</name>
<reference evidence="1" key="1">
    <citation type="journal article" date="2023" name="PeerJ">
        <title>Selection and evaluation of lactic acid bacteria from chicken feces in Thailand as potential probiotics.</title>
        <authorList>
            <person name="Khurajog B."/>
            <person name="Disastra Y."/>
            <person name="Lawwyne L.D."/>
            <person name="Sirichokchatchawan W."/>
            <person name="Niyomtham W."/>
            <person name="Yindee J."/>
            <person name="Hampson D.J."/>
            <person name="Prapasarakul N."/>
        </authorList>
    </citation>
    <scope>NUCLEOTIDE SEQUENCE</scope>
    <source>
        <strain evidence="1">BF14</strain>
    </source>
</reference>
<organism evidence="1 2">
    <name type="scientific">Pediococcus acidilactici</name>
    <dbReference type="NCBI Taxonomy" id="1254"/>
    <lineage>
        <taxon>Bacteria</taxon>
        <taxon>Bacillati</taxon>
        <taxon>Bacillota</taxon>
        <taxon>Bacilli</taxon>
        <taxon>Lactobacillales</taxon>
        <taxon>Lactobacillaceae</taxon>
        <taxon>Pediococcus</taxon>
        <taxon>Pediococcus acidilactici group</taxon>
    </lineage>
</organism>
<evidence type="ECO:0000313" key="1">
    <source>
        <dbReference type="EMBL" id="MDV2912245.1"/>
    </source>
</evidence>
<sequence>MEKKELNMKKKVLVTEVNPGMIEERANVSLILENGDQLISETKKAQQQIAELKQTLDHIEHFIPVFHYSK</sequence>
<reference evidence="1" key="2">
    <citation type="submission" date="2023-10" db="EMBL/GenBank/DDBJ databases">
        <authorList>
            <person name="Khurajog B."/>
        </authorList>
    </citation>
    <scope>NUCLEOTIDE SEQUENCE</scope>
    <source>
        <strain evidence="1">BF14</strain>
    </source>
</reference>
<proteinExistence type="predicted"/>
<dbReference type="Proteomes" id="UP001280415">
    <property type="component" value="Unassembled WGS sequence"/>
</dbReference>
<dbReference type="EMBL" id="JAWJAX010000020">
    <property type="protein sequence ID" value="MDV2912245.1"/>
    <property type="molecule type" value="Genomic_DNA"/>
</dbReference>
<dbReference type="RefSeq" id="WP_317052567.1">
    <property type="nucleotide sequence ID" value="NZ_CP140878.1"/>
</dbReference>
<comment type="caution">
    <text evidence="1">The sequence shown here is derived from an EMBL/GenBank/DDBJ whole genome shotgun (WGS) entry which is preliminary data.</text>
</comment>
<evidence type="ECO:0000313" key="2">
    <source>
        <dbReference type="Proteomes" id="UP001280415"/>
    </source>
</evidence>
<accession>A0AAW8YPK0</accession>
<protein>
    <submittedName>
        <fullName evidence="1">Uncharacterized protein</fullName>
    </submittedName>
</protein>